<evidence type="ECO:0000256" key="1">
    <source>
        <dbReference type="SAM" id="SignalP"/>
    </source>
</evidence>
<feature type="non-terminal residue" evidence="2">
    <location>
        <position position="93"/>
    </location>
</feature>
<feature type="chain" id="PRO_5041980707" description="Secreted protein" evidence="1">
    <location>
        <begin position="21"/>
        <end position="93"/>
    </location>
</feature>
<evidence type="ECO:0000313" key="3">
    <source>
        <dbReference type="Proteomes" id="UP001217417"/>
    </source>
</evidence>
<dbReference type="AlphaFoldDB" id="A0AAD7QR81"/>
<evidence type="ECO:0000313" key="2">
    <source>
        <dbReference type="EMBL" id="KAJ8099989.1"/>
    </source>
</evidence>
<comment type="caution">
    <text evidence="2">The sequence shown here is derived from an EMBL/GenBank/DDBJ whole genome shotgun (WGS) entry which is preliminary data.</text>
</comment>
<organism evidence="2 3">
    <name type="scientific">Lipomyces tetrasporus</name>
    <dbReference type="NCBI Taxonomy" id="54092"/>
    <lineage>
        <taxon>Eukaryota</taxon>
        <taxon>Fungi</taxon>
        <taxon>Dikarya</taxon>
        <taxon>Ascomycota</taxon>
        <taxon>Saccharomycotina</taxon>
        <taxon>Lipomycetes</taxon>
        <taxon>Lipomycetales</taxon>
        <taxon>Lipomycetaceae</taxon>
        <taxon>Lipomyces</taxon>
    </lineage>
</organism>
<gene>
    <name evidence="2" type="ORF">POJ06DRAFT_255108</name>
</gene>
<accession>A0AAD7QR81</accession>
<keyword evidence="1" id="KW-0732">Signal</keyword>
<dbReference type="RefSeq" id="XP_056043439.1">
    <property type="nucleotide sequence ID" value="XM_056187853.1"/>
</dbReference>
<evidence type="ECO:0008006" key="4">
    <source>
        <dbReference type="Google" id="ProtNLM"/>
    </source>
</evidence>
<feature type="signal peptide" evidence="1">
    <location>
        <begin position="1"/>
        <end position="20"/>
    </location>
</feature>
<dbReference type="GeneID" id="80883019"/>
<name>A0AAD7QR81_9ASCO</name>
<dbReference type="EMBL" id="JARPMG010000006">
    <property type="protein sequence ID" value="KAJ8099989.1"/>
    <property type="molecule type" value="Genomic_DNA"/>
</dbReference>
<sequence>MRLRFHVALFRSSCLLRANSFLVCGAAVDPRISFTDGLLCTGTCHPQNSSPIPSHSGPLKPYLPRCSVVIPRSRTSSSYLKLVSCVDDVPAIF</sequence>
<protein>
    <recommendedName>
        <fullName evidence="4">Secreted protein</fullName>
    </recommendedName>
</protein>
<keyword evidence="3" id="KW-1185">Reference proteome</keyword>
<dbReference type="Proteomes" id="UP001217417">
    <property type="component" value="Unassembled WGS sequence"/>
</dbReference>
<reference evidence="2" key="1">
    <citation type="submission" date="2023-03" db="EMBL/GenBank/DDBJ databases">
        <title>Near-Complete genome sequence of Lipomyces tetrasporous NRRL Y-64009, an oleaginous yeast capable of growing on lignocellulosic hydrolysates.</title>
        <authorList>
            <consortium name="Lawrence Berkeley National Laboratory"/>
            <person name="Jagtap S.S."/>
            <person name="Liu J.-J."/>
            <person name="Walukiewicz H.E."/>
            <person name="Pangilinan J."/>
            <person name="Lipzen A."/>
            <person name="Ahrendt S."/>
            <person name="Koriabine M."/>
            <person name="Cobaugh K."/>
            <person name="Salamov A."/>
            <person name="Yoshinaga Y."/>
            <person name="Ng V."/>
            <person name="Daum C."/>
            <person name="Grigoriev I.V."/>
            <person name="Slininger P.J."/>
            <person name="Dien B.S."/>
            <person name="Jin Y.-S."/>
            <person name="Rao C.V."/>
        </authorList>
    </citation>
    <scope>NUCLEOTIDE SEQUENCE</scope>
    <source>
        <strain evidence="2">NRRL Y-64009</strain>
    </source>
</reference>
<proteinExistence type="predicted"/>